<dbReference type="InterPro" id="IPR028082">
    <property type="entry name" value="Peripla_BP_I"/>
</dbReference>
<dbReference type="PATRIC" id="fig|1441095.3.peg.4637"/>
<protein>
    <recommendedName>
        <fullName evidence="4">HTH lacI-type domain-containing protein</fullName>
    </recommendedName>
</protein>
<dbReference type="Gene3D" id="3.40.50.2300">
    <property type="match status" value="2"/>
</dbReference>
<dbReference type="Pfam" id="PF00356">
    <property type="entry name" value="LacI"/>
    <property type="match status" value="1"/>
</dbReference>
<keyword evidence="1" id="KW-0805">Transcription regulation</keyword>
<reference evidence="6" key="1">
    <citation type="submission" date="2015-08" db="EMBL/GenBank/DDBJ databases">
        <title>Genome sequencing project for genomic taxonomy and phylogenomics of Bacillus-like bacteria.</title>
        <authorList>
            <person name="Liu B."/>
            <person name="Wang J."/>
            <person name="Zhu Y."/>
            <person name="Liu G."/>
            <person name="Chen Q."/>
            <person name="Chen Z."/>
            <person name="Lan J."/>
            <person name="Che J."/>
            <person name="Ge C."/>
            <person name="Shi H."/>
            <person name="Pan Z."/>
            <person name="Liu X."/>
        </authorList>
    </citation>
    <scope>NUCLEOTIDE SEQUENCE [LARGE SCALE GENOMIC DNA]</scope>
    <source>
        <strain evidence="6">FJAT-4402</strain>
    </source>
</reference>
<dbReference type="STRING" id="1441095.AM592_20945"/>
<dbReference type="RefSeq" id="WP_053605578.1">
    <property type="nucleotide sequence ID" value="NZ_CP012600.1"/>
</dbReference>
<accession>A0A0M4G0R0</accession>
<dbReference type="Gene3D" id="1.10.260.40">
    <property type="entry name" value="lambda repressor-like DNA-binding domains"/>
    <property type="match status" value="1"/>
</dbReference>
<dbReference type="PROSITE" id="PS50932">
    <property type="entry name" value="HTH_LACI_2"/>
    <property type="match status" value="1"/>
</dbReference>
<evidence type="ECO:0000259" key="4">
    <source>
        <dbReference type="PROSITE" id="PS50932"/>
    </source>
</evidence>
<dbReference type="PROSITE" id="PS00356">
    <property type="entry name" value="HTH_LACI_1"/>
    <property type="match status" value="1"/>
</dbReference>
<dbReference type="SUPFAM" id="SSF53822">
    <property type="entry name" value="Periplasmic binding protein-like I"/>
    <property type="match status" value="1"/>
</dbReference>
<organism evidence="5 6">
    <name type="scientific">Bacillus gobiensis</name>
    <dbReference type="NCBI Taxonomy" id="1441095"/>
    <lineage>
        <taxon>Bacteria</taxon>
        <taxon>Bacillati</taxon>
        <taxon>Bacillota</taxon>
        <taxon>Bacilli</taxon>
        <taxon>Bacillales</taxon>
        <taxon>Bacillaceae</taxon>
        <taxon>Bacillus</taxon>
    </lineage>
</organism>
<dbReference type="SUPFAM" id="SSF47413">
    <property type="entry name" value="lambda repressor-like DNA-binding domains"/>
    <property type="match status" value="1"/>
</dbReference>
<dbReference type="EMBL" id="CP012600">
    <property type="protein sequence ID" value="ALC83713.1"/>
    <property type="molecule type" value="Genomic_DNA"/>
</dbReference>
<dbReference type="CDD" id="cd01392">
    <property type="entry name" value="HTH_LacI"/>
    <property type="match status" value="1"/>
</dbReference>
<reference evidence="5 6" key="2">
    <citation type="journal article" date="2016" name="Int. J. Syst. Evol. Microbiol.">
        <title>Bacillus gobiensis sp. nov., isolated from a soil sample.</title>
        <authorList>
            <person name="Liu B."/>
            <person name="Liu G.H."/>
            <person name="Cetin S."/>
            <person name="Schumann P."/>
            <person name="Pan Z.Z."/>
            <person name="Chen Q.Q."/>
        </authorList>
    </citation>
    <scope>NUCLEOTIDE SEQUENCE [LARGE SCALE GENOMIC DNA]</scope>
    <source>
        <strain evidence="5 6">FJAT-4402</strain>
    </source>
</reference>
<evidence type="ECO:0000313" key="6">
    <source>
        <dbReference type="Proteomes" id="UP000067625"/>
    </source>
</evidence>
<dbReference type="GO" id="GO:0000976">
    <property type="term" value="F:transcription cis-regulatory region binding"/>
    <property type="evidence" value="ECO:0007669"/>
    <property type="project" value="TreeGrafter"/>
</dbReference>
<dbReference type="InterPro" id="IPR010982">
    <property type="entry name" value="Lambda_DNA-bd_dom_sf"/>
</dbReference>
<dbReference type="GO" id="GO:0003700">
    <property type="term" value="F:DNA-binding transcription factor activity"/>
    <property type="evidence" value="ECO:0007669"/>
    <property type="project" value="TreeGrafter"/>
</dbReference>
<dbReference type="AlphaFoldDB" id="A0A0M4G0R0"/>
<evidence type="ECO:0000256" key="3">
    <source>
        <dbReference type="ARBA" id="ARBA00023163"/>
    </source>
</evidence>
<dbReference type="PANTHER" id="PTHR30146">
    <property type="entry name" value="LACI-RELATED TRANSCRIPTIONAL REPRESSOR"/>
    <property type="match status" value="1"/>
</dbReference>
<dbReference type="OrthoDB" id="43195at2"/>
<keyword evidence="6" id="KW-1185">Reference proteome</keyword>
<feature type="domain" description="HTH lacI-type" evidence="4">
    <location>
        <begin position="2"/>
        <end position="55"/>
    </location>
</feature>
<keyword evidence="2" id="KW-0238">DNA-binding</keyword>
<evidence type="ECO:0000313" key="5">
    <source>
        <dbReference type="EMBL" id="ALC83713.1"/>
    </source>
</evidence>
<dbReference type="Proteomes" id="UP000067625">
    <property type="component" value="Chromosome"/>
</dbReference>
<evidence type="ECO:0000256" key="2">
    <source>
        <dbReference type="ARBA" id="ARBA00023125"/>
    </source>
</evidence>
<sequence>MATIKDIASMANVSTATVSRVLSDDRSLSVTEKTRERILKTAKNLGYEKARGKRKHSQTSVPSELRIGMVVSMTQEEELNDPFYYSIRQGIEKECYENGIFITKTIHLSTLLMNQAIRDLDGLIVIGRISMESLARISSSLNNIVFINHTTKDDSCDSVFIDFETATRQALEHLLSIGYQTLGYIGGKEKEHFYTKNNQTTTKIIEDKRLTTFRQFSKEKKIDSQEHIHIGEYNMFQGYGLMKKAIEKGKLPDAFFIGSDSMAIGALRALHEQQIKVPQDLAIVSFNGIDAAEFASIPLTTVNVHMKEMGRTGVKLLLDRMNGRTIPLQVKVATNLIIRESCGSKRTD</sequence>
<dbReference type="PANTHER" id="PTHR30146:SF149">
    <property type="entry name" value="HTH-TYPE TRANSCRIPTIONAL REGULATOR EBGR"/>
    <property type="match status" value="1"/>
</dbReference>
<dbReference type="InterPro" id="IPR046335">
    <property type="entry name" value="LacI/GalR-like_sensor"/>
</dbReference>
<dbReference type="Pfam" id="PF13377">
    <property type="entry name" value="Peripla_BP_3"/>
    <property type="match status" value="1"/>
</dbReference>
<gene>
    <name evidence="5" type="ORF">AM592_20945</name>
</gene>
<keyword evidence="3" id="KW-0804">Transcription</keyword>
<dbReference type="SMART" id="SM00354">
    <property type="entry name" value="HTH_LACI"/>
    <property type="match status" value="1"/>
</dbReference>
<evidence type="ECO:0000256" key="1">
    <source>
        <dbReference type="ARBA" id="ARBA00023015"/>
    </source>
</evidence>
<dbReference type="PRINTS" id="PR00036">
    <property type="entry name" value="HTHLACI"/>
</dbReference>
<dbReference type="CDD" id="cd01544">
    <property type="entry name" value="PBP1_GalR"/>
    <property type="match status" value="1"/>
</dbReference>
<proteinExistence type="predicted"/>
<name>A0A0M4G0R0_9BACI</name>
<dbReference type="InterPro" id="IPR000843">
    <property type="entry name" value="HTH_LacI"/>
</dbReference>